<evidence type="ECO:0000256" key="5">
    <source>
        <dbReference type="ARBA" id="ARBA00022553"/>
    </source>
</evidence>
<evidence type="ECO:0000256" key="1">
    <source>
        <dbReference type="ARBA" id="ARBA00002646"/>
    </source>
</evidence>
<gene>
    <name evidence="11" type="ORF">J437_LFUL007794</name>
</gene>
<comment type="caution">
    <text evidence="11">The sequence shown here is derived from an EMBL/GenBank/DDBJ whole genome shotgun (WGS) entry which is preliminary data.</text>
</comment>
<evidence type="ECO:0000256" key="3">
    <source>
        <dbReference type="ARBA" id="ARBA00011097"/>
    </source>
</evidence>
<dbReference type="OrthoDB" id="10068198at2759"/>
<dbReference type="PANTHER" id="PTHR16523:SF6">
    <property type="entry name" value="PEST PROTEOLYTIC SIGNAL-CONTAINING NUCLEAR PROTEIN"/>
    <property type="match status" value="1"/>
</dbReference>
<dbReference type="GO" id="GO:0016567">
    <property type="term" value="P:protein ubiquitination"/>
    <property type="evidence" value="ECO:0007669"/>
    <property type="project" value="InterPro"/>
</dbReference>
<protein>
    <recommendedName>
        <fullName evidence="4">PEST proteolytic signal-containing nuclear protein</fullName>
    </recommendedName>
</protein>
<keyword evidence="5" id="KW-0597">Phosphoprotein</keyword>
<evidence type="ECO:0000256" key="7">
    <source>
        <dbReference type="ARBA" id="ARBA00022990"/>
    </source>
</evidence>
<comment type="subcellular location">
    <subcellularLocation>
        <location evidence="2">Nucleus</location>
    </subcellularLocation>
</comment>
<keyword evidence="8" id="KW-0539">Nucleus</keyword>
<dbReference type="EMBL" id="KZ308118">
    <property type="protein sequence ID" value="KAG8221953.1"/>
    <property type="molecule type" value="Genomic_DNA"/>
</dbReference>
<feature type="compositionally biased region" description="Acidic residues" evidence="10">
    <location>
        <begin position="81"/>
        <end position="91"/>
    </location>
</feature>
<evidence type="ECO:0000256" key="6">
    <source>
        <dbReference type="ARBA" id="ARBA00022843"/>
    </source>
</evidence>
<comment type="function">
    <text evidence="1">May be involved in cell cycle regulation.</text>
</comment>
<keyword evidence="7" id="KW-0007">Acetylation</keyword>
<evidence type="ECO:0000256" key="4">
    <source>
        <dbReference type="ARBA" id="ARBA00022059"/>
    </source>
</evidence>
<evidence type="ECO:0000313" key="12">
    <source>
        <dbReference type="Proteomes" id="UP000792457"/>
    </source>
</evidence>
<dbReference type="GO" id="GO:0005634">
    <property type="term" value="C:nucleus"/>
    <property type="evidence" value="ECO:0007669"/>
    <property type="project" value="UniProtKB-SubCell"/>
</dbReference>
<comment type="subunit">
    <text evidence="3">Interacts with UHRF2/NIRF.</text>
</comment>
<evidence type="ECO:0000256" key="8">
    <source>
        <dbReference type="ARBA" id="ARBA00023242"/>
    </source>
</evidence>
<evidence type="ECO:0000256" key="2">
    <source>
        <dbReference type="ARBA" id="ARBA00004123"/>
    </source>
</evidence>
<proteinExistence type="predicted"/>
<keyword evidence="9" id="KW-0131">Cell cycle</keyword>
<keyword evidence="12" id="KW-1185">Reference proteome</keyword>
<dbReference type="InterPro" id="IPR029169">
    <property type="entry name" value="PCNP"/>
</dbReference>
<feature type="region of interest" description="Disordered" evidence="10">
    <location>
        <begin position="1"/>
        <end position="44"/>
    </location>
</feature>
<feature type="compositionally biased region" description="Low complexity" evidence="10">
    <location>
        <begin position="65"/>
        <end position="78"/>
    </location>
</feature>
<accession>A0A8K0JXC7</accession>
<dbReference type="Pfam" id="PF15473">
    <property type="entry name" value="PCNP"/>
    <property type="match status" value="1"/>
</dbReference>
<dbReference type="PANTHER" id="PTHR16523">
    <property type="entry name" value="PEST PROTEOLYTIC SIGNAL-CONTAINING NUCLEAR PROTEIN"/>
    <property type="match status" value="1"/>
</dbReference>
<keyword evidence="6" id="KW-0832">Ubl conjugation</keyword>
<evidence type="ECO:0000313" key="11">
    <source>
        <dbReference type="EMBL" id="KAG8221953.1"/>
    </source>
</evidence>
<sequence length="144" mass="15876">MASPEVRQNKRRSEDSSEFDPSRKVKNDSEPDRKTVKLSAPLAPVGPVKKGIQIKLNAQNPSPPKVSAKPKSTSVAAAFCQDDDDEPEEMPPEARMRMRNIGRDTPTSTGPNSFGKTKKGFCDTKKMFEKTLNRTAEQQGEGNN</sequence>
<evidence type="ECO:0000256" key="10">
    <source>
        <dbReference type="SAM" id="MobiDB-lite"/>
    </source>
</evidence>
<feature type="compositionally biased region" description="Basic and acidic residues" evidence="10">
    <location>
        <begin position="7"/>
        <end position="35"/>
    </location>
</feature>
<name>A0A8K0JXC7_LADFU</name>
<organism evidence="11 12">
    <name type="scientific">Ladona fulva</name>
    <name type="common">Scarce chaser dragonfly</name>
    <name type="synonym">Libellula fulva</name>
    <dbReference type="NCBI Taxonomy" id="123851"/>
    <lineage>
        <taxon>Eukaryota</taxon>
        <taxon>Metazoa</taxon>
        <taxon>Ecdysozoa</taxon>
        <taxon>Arthropoda</taxon>
        <taxon>Hexapoda</taxon>
        <taxon>Insecta</taxon>
        <taxon>Pterygota</taxon>
        <taxon>Palaeoptera</taxon>
        <taxon>Odonata</taxon>
        <taxon>Epiprocta</taxon>
        <taxon>Anisoptera</taxon>
        <taxon>Libelluloidea</taxon>
        <taxon>Libellulidae</taxon>
        <taxon>Ladona</taxon>
    </lineage>
</organism>
<dbReference type="Proteomes" id="UP000792457">
    <property type="component" value="Unassembled WGS sequence"/>
</dbReference>
<feature type="compositionally biased region" description="Polar residues" evidence="10">
    <location>
        <begin position="105"/>
        <end position="115"/>
    </location>
</feature>
<feature type="region of interest" description="Disordered" evidence="10">
    <location>
        <begin position="56"/>
        <end position="125"/>
    </location>
</feature>
<dbReference type="AlphaFoldDB" id="A0A8K0JXC7"/>
<reference evidence="11" key="2">
    <citation type="submission" date="2017-10" db="EMBL/GenBank/DDBJ databases">
        <title>Ladona fulva Genome sequencing and assembly.</title>
        <authorList>
            <person name="Murali S."/>
            <person name="Richards S."/>
            <person name="Bandaranaike D."/>
            <person name="Bellair M."/>
            <person name="Blankenburg K."/>
            <person name="Chao H."/>
            <person name="Dinh H."/>
            <person name="Doddapaneni H."/>
            <person name="Dugan-Rocha S."/>
            <person name="Elkadiri S."/>
            <person name="Gnanaolivu R."/>
            <person name="Hernandez B."/>
            <person name="Skinner E."/>
            <person name="Javaid M."/>
            <person name="Lee S."/>
            <person name="Li M."/>
            <person name="Ming W."/>
            <person name="Munidasa M."/>
            <person name="Muniz J."/>
            <person name="Nguyen L."/>
            <person name="Hughes D."/>
            <person name="Osuji N."/>
            <person name="Pu L.-L."/>
            <person name="Puazo M."/>
            <person name="Qu C."/>
            <person name="Quiroz J."/>
            <person name="Raj R."/>
            <person name="Weissenberger G."/>
            <person name="Xin Y."/>
            <person name="Zou X."/>
            <person name="Han Y."/>
            <person name="Worley K."/>
            <person name="Muzny D."/>
            <person name="Gibbs R."/>
        </authorList>
    </citation>
    <scope>NUCLEOTIDE SEQUENCE</scope>
    <source>
        <strain evidence="11">Sampled in the wild</strain>
    </source>
</reference>
<evidence type="ECO:0000256" key="9">
    <source>
        <dbReference type="ARBA" id="ARBA00023306"/>
    </source>
</evidence>
<reference evidence="11" key="1">
    <citation type="submission" date="2013-04" db="EMBL/GenBank/DDBJ databases">
        <authorList>
            <person name="Qu J."/>
            <person name="Murali S.C."/>
            <person name="Bandaranaike D."/>
            <person name="Bellair M."/>
            <person name="Blankenburg K."/>
            <person name="Chao H."/>
            <person name="Dinh H."/>
            <person name="Doddapaneni H."/>
            <person name="Downs B."/>
            <person name="Dugan-Rocha S."/>
            <person name="Elkadiri S."/>
            <person name="Gnanaolivu R.D."/>
            <person name="Hernandez B."/>
            <person name="Javaid M."/>
            <person name="Jayaseelan J.C."/>
            <person name="Lee S."/>
            <person name="Li M."/>
            <person name="Ming W."/>
            <person name="Munidasa M."/>
            <person name="Muniz J."/>
            <person name="Nguyen L."/>
            <person name="Ongeri F."/>
            <person name="Osuji N."/>
            <person name="Pu L.-L."/>
            <person name="Puazo M."/>
            <person name="Qu C."/>
            <person name="Quiroz J."/>
            <person name="Raj R."/>
            <person name="Weissenberger G."/>
            <person name="Xin Y."/>
            <person name="Zou X."/>
            <person name="Han Y."/>
            <person name="Richards S."/>
            <person name="Worley K."/>
            <person name="Muzny D."/>
            <person name="Gibbs R."/>
        </authorList>
    </citation>
    <scope>NUCLEOTIDE SEQUENCE</scope>
    <source>
        <strain evidence="11">Sampled in the wild</strain>
    </source>
</reference>
<dbReference type="GO" id="GO:0043161">
    <property type="term" value="P:proteasome-mediated ubiquitin-dependent protein catabolic process"/>
    <property type="evidence" value="ECO:0007669"/>
    <property type="project" value="TreeGrafter"/>
</dbReference>